<reference evidence="3 4" key="1">
    <citation type="journal article" date="2023" name="Mol. Ecol. Resour.">
        <title>Chromosome-level genome assembly of a triploid poplar Populus alba 'Berolinensis'.</title>
        <authorList>
            <person name="Chen S."/>
            <person name="Yu Y."/>
            <person name="Wang X."/>
            <person name="Wang S."/>
            <person name="Zhang T."/>
            <person name="Zhou Y."/>
            <person name="He R."/>
            <person name="Meng N."/>
            <person name="Wang Y."/>
            <person name="Liu W."/>
            <person name="Liu Z."/>
            <person name="Liu J."/>
            <person name="Guo Q."/>
            <person name="Huang H."/>
            <person name="Sederoff R.R."/>
            <person name="Wang G."/>
            <person name="Qu G."/>
            <person name="Chen S."/>
        </authorList>
    </citation>
    <scope>NUCLEOTIDE SEQUENCE [LARGE SCALE GENOMIC DNA]</scope>
    <source>
        <strain evidence="3">SC-2020</strain>
    </source>
</reference>
<feature type="transmembrane region" description="Helical" evidence="2">
    <location>
        <begin position="6"/>
        <end position="30"/>
    </location>
</feature>
<evidence type="ECO:0000313" key="3">
    <source>
        <dbReference type="EMBL" id="KAJ6968717.1"/>
    </source>
</evidence>
<keyword evidence="2" id="KW-1133">Transmembrane helix</keyword>
<organism evidence="3 4">
    <name type="scientific">Populus alba x Populus x berolinensis</name>
    <dbReference type="NCBI Taxonomy" id="444605"/>
    <lineage>
        <taxon>Eukaryota</taxon>
        <taxon>Viridiplantae</taxon>
        <taxon>Streptophyta</taxon>
        <taxon>Embryophyta</taxon>
        <taxon>Tracheophyta</taxon>
        <taxon>Spermatophyta</taxon>
        <taxon>Magnoliopsida</taxon>
        <taxon>eudicotyledons</taxon>
        <taxon>Gunneridae</taxon>
        <taxon>Pentapetalae</taxon>
        <taxon>rosids</taxon>
        <taxon>fabids</taxon>
        <taxon>Malpighiales</taxon>
        <taxon>Salicaceae</taxon>
        <taxon>Saliceae</taxon>
        <taxon>Populus</taxon>
    </lineage>
</organism>
<evidence type="ECO:0000256" key="2">
    <source>
        <dbReference type="SAM" id="Phobius"/>
    </source>
</evidence>
<dbReference type="EMBL" id="JAQIZT010000016">
    <property type="protein sequence ID" value="KAJ6968717.1"/>
    <property type="molecule type" value="Genomic_DNA"/>
</dbReference>
<name>A0AAD6LN02_9ROSI</name>
<feature type="region of interest" description="Disordered" evidence="1">
    <location>
        <begin position="32"/>
        <end position="54"/>
    </location>
</feature>
<dbReference type="Proteomes" id="UP001164929">
    <property type="component" value="Chromosome 16"/>
</dbReference>
<accession>A0AAD6LN02</accession>
<evidence type="ECO:0000256" key="1">
    <source>
        <dbReference type="SAM" id="MobiDB-lite"/>
    </source>
</evidence>
<sequence length="54" mass="5715">MEHFMIWAQAIATAWGFMLLIGIMCCCLSARPRQPGDKSSGNGSCTCDGGYAGV</sequence>
<evidence type="ECO:0000313" key="4">
    <source>
        <dbReference type="Proteomes" id="UP001164929"/>
    </source>
</evidence>
<dbReference type="AlphaFoldDB" id="A0AAD6LN02"/>
<proteinExistence type="predicted"/>
<keyword evidence="4" id="KW-1185">Reference proteome</keyword>
<protein>
    <submittedName>
        <fullName evidence="3">Uncharacterized protein</fullName>
    </submittedName>
</protein>
<gene>
    <name evidence="3" type="ORF">NC653_036636</name>
</gene>
<keyword evidence="2" id="KW-0472">Membrane</keyword>
<keyword evidence="2" id="KW-0812">Transmembrane</keyword>
<comment type="caution">
    <text evidence="3">The sequence shown here is derived from an EMBL/GenBank/DDBJ whole genome shotgun (WGS) entry which is preliminary data.</text>
</comment>